<gene>
    <name evidence="3" type="ORF">ENJ51_02425</name>
</gene>
<dbReference type="Proteomes" id="UP000885750">
    <property type="component" value="Unassembled WGS sequence"/>
</dbReference>
<feature type="transmembrane region" description="Helical" evidence="2">
    <location>
        <begin position="89"/>
        <end position="110"/>
    </location>
</feature>
<name>A0A7V2SY88_LEUMU</name>
<reference evidence="3" key="1">
    <citation type="journal article" date="2020" name="mSystems">
        <title>Genome- and Community-Level Interaction Insights into Carbon Utilization and Element Cycling Functions of Hydrothermarchaeota in Hydrothermal Sediment.</title>
        <authorList>
            <person name="Zhou Z."/>
            <person name="Liu Y."/>
            <person name="Xu W."/>
            <person name="Pan J."/>
            <person name="Luo Z.H."/>
            <person name="Li M."/>
        </authorList>
    </citation>
    <scope>NUCLEOTIDE SEQUENCE [LARGE SCALE GENOMIC DNA]</scope>
    <source>
        <strain evidence="3">HyVt-493</strain>
    </source>
</reference>
<keyword evidence="2" id="KW-0472">Membrane</keyword>
<feature type="transmembrane region" description="Helical" evidence="2">
    <location>
        <begin position="21"/>
        <end position="38"/>
    </location>
</feature>
<feature type="compositionally biased region" description="Basic and acidic residues" evidence="1">
    <location>
        <begin position="551"/>
        <end position="593"/>
    </location>
</feature>
<keyword evidence="2" id="KW-1133">Transmembrane helix</keyword>
<organism evidence="3">
    <name type="scientific">Leucothrix mucor</name>
    <dbReference type="NCBI Taxonomy" id="45248"/>
    <lineage>
        <taxon>Bacteria</taxon>
        <taxon>Pseudomonadati</taxon>
        <taxon>Pseudomonadota</taxon>
        <taxon>Gammaproteobacteria</taxon>
        <taxon>Thiotrichales</taxon>
        <taxon>Thiotrichaceae</taxon>
        <taxon>Leucothrix</taxon>
    </lineage>
</organism>
<dbReference type="AlphaFoldDB" id="A0A7V2SY88"/>
<feature type="region of interest" description="Disordered" evidence="1">
    <location>
        <begin position="549"/>
        <end position="600"/>
    </location>
</feature>
<feature type="non-terminal residue" evidence="3">
    <location>
        <position position="600"/>
    </location>
</feature>
<feature type="transmembrane region" description="Helical" evidence="2">
    <location>
        <begin position="58"/>
        <end position="77"/>
    </location>
</feature>
<comment type="caution">
    <text evidence="3">The sequence shown here is derived from an EMBL/GenBank/DDBJ whole genome shotgun (WGS) entry which is preliminary data.</text>
</comment>
<keyword evidence="2" id="KW-0812">Transmembrane</keyword>
<sequence>MIKKIKNFFKQVTLLDPQYSLNITIVLLLSVVSFYTSFDGLRHYMFGNDSENASGALLLLLAFLVFLIQLLLIVALMRLTQRISLGNKISMLMLYLIAMGLSVFLSYSYWYQAIQADNYAYNNFNTQLDDSLSDVGVYQDTFSSIKKIATELAEYSQETALLEKNRGGTCGDNSSPGAGPRLALRNSEETLFTLMNSDISLLNDEVAHKINKLDSIRYGYSPDANIQELQQAMNVVIAEVNRYKQNPDLIKAKQQLKVHSGENRETLSTVLNGSHRTVSCPDAIITQKSQRLLARINSLPVLKNIRLFNSQDYREVMGRALTVFLVIPTKVKSLLFSNSNEVSETEKSAEAVKSSDFTPLILGVMIDLIIFFVGYGNGKYSQQRNYLSGKYHGQHFSVTDAININDVYSIDALRENLQWYHHQLGRKHLIIIPSDAYRQSEDVNKRNLVSLMESLLANHRISLQALRVPFDTLPKNMRRRFSNLPNNTLFEFYYTTEEQWFDLQKSLEADEILTSKNTDTQEFVLSTLEHNQEKKDMLQAKKSTLSLKNNAVKETKETKETKENMPKDKESEIDKKVLSEASNLEKKLEDAKAKMSAGEA</sequence>
<evidence type="ECO:0000313" key="3">
    <source>
        <dbReference type="EMBL" id="HFC91651.1"/>
    </source>
</evidence>
<accession>A0A7V2SY88</accession>
<proteinExistence type="predicted"/>
<dbReference type="EMBL" id="DRMS01000095">
    <property type="protein sequence ID" value="HFC91651.1"/>
    <property type="molecule type" value="Genomic_DNA"/>
</dbReference>
<evidence type="ECO:0000256" key="1">
    <source>
        <dbReference type="SAM" id="MobiDB-lite"/>
    </source>
</evidence>
<evidence type="ECO:0000256" key="2">
    <source>
        <dbReference type="SAM" id="Phobius"/>
    </source>
</evidence>
<protein>
    <submittedName>
        <fullName evidence="3">Uncharacterized protein</fullName>
    </submittedName>
</protein>